<keyword evidence="3" id="KW-1185">Reference proteome</keyword>
<sequence>MVIMSAQKYEADQAGGWTSGFGREEDANKACRGRSIPGVESGEKEEAQPHADEKEKKPVDASEVEQTPEIWYEEEWWTPPPDSLQQPATAQKDCGRCGV</sequence>
<protein>
    <submittedName>
        <fullName evidence="2">Uncharacterized protein</fullName>
    </submittedName>
</protein>
<feature type="region of interest" description="Disordered" evidence="1">
    <location>
        <begin position="1"/>
        <end position="99"/>
    </location>
</feature>
<gene>
    <name evidence="2" type="ORF">NDU88_001981</name>
</gene>
<comment type="caution">
    <text evidence="2">The sequence shown here is derived from an EMBL/GenBank/DDBJ whole genome shotgun (WGS) entry which is preliminary data.</text>
</comment>
<dbReference type="Proteomes" id="UP001066276">
    <property type="component" value="Chromosome 4_2"/>
</dbReference>
<proteinExistence type="predicted"/>
<dbReference type="AlphaFoldDB" id="A0AAV7S947"/>
<evidence type="ECO:0000256" key="1">
    <source>
        <dbReference type="SAM" id="MobiDB-lite"/>
    </source>
</evidence>
<feature type="compositionally biased region" description="Basic and acidic residues" evidence="1">
    <location>
        <begin position="41"/>
        <end position="60"/>
    </location>
</feature>
<name>A0AAV7S947_PLEWA</name>
<reference evidence="2" key="1">
    <citation type="journal article" date="2022" name="bioRxiv">
        <title>Sequencing and chromosome-scale assembly of the giantPleurodeles waltlgenome.</title>
        <authorList>
            <person name="Brown T."/>
            <person name="Elewa A."/>
            <person name="Iarovenko S."/>
            <person name="Subramanian E."/>
            <person name="Araus A.J."/>
            <person name="Petzold A."/>
            <person name="Susuki M."/>
            <person name="Suzuki K.-i.T."/>
            <person name="Hayashi T."/>
            <person name="Toyoda A."/>
            <person name="Oliveira C."/>
            <person name="Osipova E."/>
            <person name="Leigh N.D."/>
            <person name="Simon A."/>
            <person name="Yun M.H."/>
        </authorList>
    </citation>
    <scope>NUCLEOTIDE SEQUENCE</scope>
    <source>
        <strain evidence="2">20211129_DDA</strain>
        <tissue evidence="2">Liver</tissue>
    </source>
</reference>
<evidence type="ECO:0000313" key="2">
    <source>
        <dbReference type="EMBL" id="KAJ1161496.1"/>
    </source>
</evidence>
<evidence type="ECO:0000313" key="3">
    <source>
        <dbReference type="Proteomes" id="UP001066276"/>
    </source>
</evidence>
<accession>A0AAV7S947</accession>
<dbReference type="EMBL" id="JANPWB010000008">
    <property type="protein sequence ID" value="KAJ1161496.1"/>
    <property type="molecule type" value="Genomic_DNA"/>
</dbReference>
<organism evidence="2 3">
    <name type="scientific">Pleurodeles waltl</name>
    <name type="common">Iberian ribbed newt</name>
    <dbReference type="NCBI Taxonomy" id="8319"/>
    <lineage>
        <taxon>Eukaryota</taxon>
        <taxon>Metazoa</taxon>
        <taxon>Chordata</taxon>
        <taxon>Craniata</taxon>
        <taxon>Vertebrata</taxon>
        <taxon>Euteleostomi</taxon>
        <taxon>Amphibia</taxon>
        <taxon>Batrachia</taxon>
        <taxon>Caudata</taxon>
        <taxon>Salamandroidea</taxon>
        <taxon>Salamandridae</taxon>
        <taxon>Pleurodelinae</taxon>
        <taxon>Pleurodeles</taxon>
    </lineage>
</organism>